<evidence type="ECO:0000256" key="1">
    <source>
        <dbReference type="SAM" id="Phobius"/>
    </source>
</evidence>
<feature type="transmembrane region" description="Helical" evidence="1">
    <location>
        <begin position="392"/>
        <end position="408"/>
    </location>
</feature>
<evidence type="ECO:0000313" key="4">
    <source>
        <dbReference type="Proteomes" id="UP000032233"/>
    </source>
</evidence>
<dbReference type="STRING" id="1429043.X474_26195"/>
<feature type="transmembrane region" description="Helical" evidence="1">
    <location>
        <begin position="167"/>
        <end position="185"/>
    </location>
</feature>
<sequence length="498" mass="52501">MDMILAGFADALQWGNILYLAIGVATGVLVGAVPGLNGPMAIALAVPLTFYMSPLLAIAFLVGLNKGSTFGGSIAAILLNTPGSPEAVATTFDGYPLAKKGKALKALKMALYSSVTGDTFSDLVLIFVAAPIATVALKMGPPEVLCVIIFALSLIAALESESMLKGLVAAVFGVLFACMGIDPMNASPRLTFGVMDLQSGIPLIAVGIGMLALSEVWNQLEKGAQSKENMIVIDQNLPKADQRISFREYLAAGKTILRSSLIGTAVGTLPGLGTTIAAFLGYGAAKRASKHPETFGKGELEGIAAAEAANNAVVGSNMIPLFTLGIPGNVVAALLIGAFIIHGVTPGPMMFEENGQLIYGIYAAMLVANVLNLFIGNLGLKVFAKALSAPKNIVYPLVIFVCLTGGYLAENSLLAVFIMLVFALLGYFMRKLKLSFVTFIIGFVLGPMLEMSLQQTVVMSWVNPFFITQRPIAMVFLALTVVFLWRIAHSRRKKEKAA</sequence>
<reference evidence="3 4" key="1">
    <citation type="submission" date="2013-11" db="EMBL/GenBank/DDBJ databases">
        <title>Metagenomic analysis of a methanogenic consortium involved in long chain n-alkane degradation.</title>
        <authorList>
            <person name="Davidova I.A."/>
            <person name="Callaghan A.V."/>
            <person name="Wawrik B."/>
            <person name="Pruitt S."/>
            <person name="Marks C."/>
            <person name="Duncan K.E."/>
            <person name="Suflita J.M."/>
        </authorList>
    </citation>
    <scope>NUCLEOTIDE SEQUENCE [LARGE SCALE GENOMIC DNA]</scope>
    <source>
        <strain evidence="3 4">SPR</strain>
    </source>
</reference>
<feature type="domain" description="DUF112" evidence="2">
    <location>
        <begin position="17"/>
        <end position="440"/>
    </location>
</feature>
<dbReference type="OrthoDB" id="9781349at2"/>
<feature type="transmembrane region" description="Helical" evidence="1">
    <location>
        <begin position="139"/>
        <end position="158"/>
    </location>
</feature>
<dbReference type="InterPro" id="IPR002823">
    <property type="entry name" value="DUF112_TM"/>
</dbReference>
<comment type="caution">
    <text evidence="3">The sequence shown here is derived from an EMBL/GenBank/DDBJ whole genome shotgun (WGS) entry which is preliminary data.</text>
</comment>
<dbReference type="AlphaFoldDB" id="A0A0D2IYQ9"/>
<organism evidence="3 4">
    <name type="scientific">Dethiosulfatarculus sandiegensis</name>
    <dbReference type="NCBI Taxonomy" id="1429043"/>
    <lineage>
        <taxon>Bacteria</taxon>
        <taxon>Pseudomonadati</taxon>
        <taxon>Thermodesulfobacteriota</taxon>
        <taxon>Desulfarculia</taxon>
        <taxon>Desulfarculales</taxon>
        <taxon>Desulfarculaceae</taxon>
        <taxon>Dethiosulfatarculus</taxon>
    </lineage>
</organism>
<feature type="transmembrane region" description="Helical" evidence="1">
    <location>
        <begin position="436"/>
        <end position="453"/>
    </location>
</feature>
<keyword evidence="1" id="KW-1133">Transmembrane helix</keyword>
<feature type="transmembrane region" description="Helical" evidence="1">
    <location>
        <begin position="414"/>
        <end position="429"/>
    </location>
</feature>
<feature type="transmembrane region" description="Helical" evidence="1">
    <location>
        <begin position="357"/>
        <end position="380"/>
    </location>
</feature>
<keyword evidence="1" id="KW-0472">Membrane</keyword>
<dbReference type="PANTHER" id="PTHR35342:SF5">
    <property type="entry name" value="TRICARBOXYLIC TRANSPORT PROTEIN"/>
    <property type="match status" value="1"/>
</dbReference>
<evidence type="ECO:0000259" key="2">
    <source>
        <dbReference type="Pfam" id="PF01970"/>
    </source>
</evidence>
<dbReference type="Pfam" id="PF01970">
    <property type="entry name" value="TctA"/>
    <property type="match status" value="1"/>
</dbReference>
<name>A0A0D2IYQ9_9BACT</name>
<proteinExistence type="predicted"/>
<dbReference type="Proteomes" id="UP000032233">
    <property type="component" value="Unassembled WGS sequence"/>
</dbReference>
<accession>A0A0D2IYQ9</accession>
<protein>
    <submittedName>
        <fullName evidence="3">Tricarboxylate transporter family protein</fullName>
    </submittedName>
</protein>
<feature type="transmembrane region" description="Helical" evidence="1">
    <location>
        <begin position="465"/>
        <end position="485"/>
    </location>
</feature>
<dbReference type="PATRIC" id="fig|1429043.3.peg.5544"/>
<dbReference type="EMBL" id="AZAC01000067">
    <property type="protein sequence ID" value="KIX11174.1"/>
    <property type="molecule type" value="Genomic_DNA"/>
</dbReference>
<feature type="transmembrane region" description="Helical" evidence="1">
    <location>
        <begin position="40"/>
        <end position="64"/>
    </location>
</feature>
<evidence type="ECO:0000313" key="3">
    <source>
        <dbReference type="EMBL" id="KIX11174.1"/>
    </source>
</evidence>
<feature type="transmembrane region" description="Helical" evidence="1">
    <location>
        <begin position="12"/>
        <end position="34"/>
    </location>
</feature>
<dbReference type="InParanoid" id="A0A0D2IYQ9"/>
<keyword evidence="4" id="KW-1185">Reference proteome</keyword>
<dbReference type="PANTHER" id="PTHR35342">
    <property type="entry name" value="TRICARBOXYLIC TRANSPORT PROTEIN"/>
    <property type="match status" value="1"/>
</dbReference>
<gene>
    <name evidence="3" type="ORF">X474_26195</name>
</gene>
<feature type="transmembrane region" description="Helical" evidence="1">
    <location>
        <begin position="321"/>
        <end position="345"/>
    </location>
</feature>
<keyword evidence="1" id="KW-0812">Transmembrane</keyword>
<dbReference type="RefSeq" id="WP_044352455.1">
    <property type="nucleotide sequence ID" value="NZ_AZAC01000067.1"/>
</dbReference>